<comment type="caution">
    <text evidence="1">The sequence shown here is derived from an EMBL/GenBank/DDBJ whole genome shotgun (WGS) entry which is preliminary data.</text>
</comment>
<feature type="non-terminal residue" evidence="1">
    <location>
        <position position="1"/>
    </location>
</feature>
<dbReference type="Proteomes" id="UP000747542">
    <property type="component" value="Unassembled WGS sequence"/>
</dbReference>
<sequence>RNIRLSYRFCKDVGNTDLVPVSAQVWSHFGSSSVELQPLQEKVQWLQRDHIRGSGSWAIHQEVYPCQGCPQMLKVNRNRQRESDIMKEQVFQADIEKLFDIATKDAMMT</sequence>
<gene>
    <name evidence="1" type="ORF">Hamer_G008471</name>
</gene>
<feature type="non-terminal residue" evidence="1">
    <location>
        <position position="109"/>
    </location>
</feature>
<evidence type="ECO:0000313" key="1">
    <source>
        <dbReference type="EMBL" id="KAG7172969.1"/>
    </source>
</evidence>
<dbReference type="AlphaFoldDB" id="A0A8J5N4R2"/>
<reference evidence="1" key="1">
    <citation type="journal article" date="2021" name="Sci. Adv.">
        <title>The American lobster genome reveals insights on longevity, neural, and immune adaptations.</title>
        <authorList>
            <person name="Polinski J.M."/>
            <person name="Zimin A.V."/>
            <person name="Clark K.F."/>
            <person name="Kohn A.B."/>
            <person name="Sadowski N."/>
            <person name="Timp W."/>
            <person name="Ptitsyn A."/>
            <person name="Khanna P."/>
            <person name="Romanova D.Y."/>
            <person name="Williams P."/>
            <person name="Greenwood S.J."/>
            <person name="Moroz L.L."/>
            <person name="Walt D.R."/>
            <person name="Bodnar A.G."/>
        </authorList>
    </citation>
    <scope>NUCLEOTIDE SEQUENCE</scope>
    <source>
        <strain evidence="1">GMGI-L3</strain>
    </source>
</reference>
<evidence type="ECO:0000313" key="2">
    <source>
        <dbReference type="Proteomes" id="UP000747542"/>
    </source>
</evidence>
<name>A0A8J5N4R2_HOMAM</name>
<keyword evidence="2" id="KW-1185">Reference proteome</keyword>
<organism evidence="1 2">
    <name type="scientific">Homarus americanus</name>
    <name type="common">American lobster</name>
    <dbReference type="NCBI Taxonomy" id="6706"/>
    <lineage>
        <taxon>Eukaryota</taxon>
        <taxon>Metazoa</taxon>
        <taxon>Ecdysozoa</taxon>
        <taxon>Arthropoda</taxon>
        <taxon>Crustacea</taxon>
        <taxon>Multicrustacea</taxon>
        <taxon>Malacostraca</taxon>
        <taxon>Eumalacostraca</taxon>
        <taxon>Eucarida</taxon>
        <taxon>Decapoda</taxon>
        <taxon>Pleocyemata</taxon>
        <taxon>Astacidea</taxon>
        <taxon>Nephropoidea</taxon>
        <taxon>Nephropidae</taxon>
        <taxon>Homarus</taxon>
    </lineage>
</organism>
<dbReference type="EMBL" id="JAHLQT010010178">
    <property type="protein sequence ID" value="KAG7172969.1"/>
    <property type="molecule type" value="Genomic_DNA"/>
</dbReference>
<protein>
    <submittedName>
        <fullName evidence="1">Uncharacterized protein</fullName>
    </submittedName>
</protein>
<proteinExistence type="predicted"/>
<accession>A0A8J5N4R2</accession>